<gene>
    <name evidence="3" type="ORF">FPR_22100</name>
</gene>
<protein>
    <submittedName>
        <fullName evidence="3">Phage tail tape measure protein, TP901 family, core region</fullName>
    </submittedName>
</protein>
<evidence type="ECO:0000313" key="4">
    <source>
        <dbReference type="Proteomes" id="UP000007059"/>
    </source>
</evidence>
<dbReference type="PATRIC" id="fig|657322.3.peg.2134"/>
<name>D4KC37_9FIRM</name>
<sequence>MADNTNNASSADTSSVTAIKVKVVLDTTTEELKNQFKGVQNSFKKAPVEIAFGVNEGATIGNVNAALKRIIKKVESPKLTLKIDESNIDAAVKKAVDKAQSGAKNAKAEVKVNLNTNEAKQKLDAFYRRVQEKGSLYKDALKLESSGKNQPELEEVLRQLQAVRNEAGRLRTELVNILPTEEFSKISEIERATTNSISRLEARLQGLKNAANDGALKALKKSQSDQTNTYLNNLADANNKYKNFSGASDVKSSLADVQKQIDILNTLETGTQDYVNQLKVVADTWADATRQMSTFDEAQKKAENHVKSMTEQALKWKESIKDSDTASQELRDSIDGIIDASKKLDSDHSSDAYKKGVKDLDDAFISAKASMSVYTDGYKDLESTARRTLTEIRKKELELEQAGNHSFDSVLIGDSKTNSLDGSLESQLNSLKGMNTQSATYKQRVSDIVDEWLKVKIQIEQALKSEEDLQKEAEQKHGQVRSKQAAYNTIQNRLSSTEFTRKNSVALGQFNTGVLDDGKTGQQVLAELDAAMKQLDENKGPTEFKATLSQVDDLLVQVRKHIDDALGQSRQTKTANTDTDKIENLMRTLYQYKETLHGFEGSKFEAEYNELFDAIKNGSYSFEEAQMKVSKFQNACHQAGLETETLGQKLSRLFKEHFQTAIAMAGVAMVKQGLREVYDNVLELDTAVTELKKVSKMTGDEMNEYLDRTATNARELGANISDLVSSTADWKRLGYTDKDSEELARVSALMANVGDQIDNATTASSYLISTMQGFGLVADDAEHLLDCMNQIANTEPVSMNDLGIIMQKSSAAMSAAGNTYQETLSLAAAVNGVLQDSEASGTYLKTLSMYLRASKTDAENAGIATDGMASSVSELRSELKQLAGVDIMKDDNTFKSTYQIMKELSEVWKDLSDTTQANITELIAGKRGGQSTSALLNNFSVAEDAMKQALNSSGSAMRENQTYMDSLQAKLNQLDSAFQKFSTDLMKSDIPKFFVDLATVFVDGADNAVKFAGALPTLTAAISGVLSVMQMSGKLKNGAGKVNMPSYICCV</sequence>
<reference evidence="3 4" key="1">
    <citation type="submission" date="2010-03" db="EMBL/GenBank/DDBJ databases">
        <title>The genome sequence of Faecalibacterium prausnitzii SL3/3.</title>
        <authorList>
            <consortium name="metaHIT consortium -- http://www.metahit.eu/"/>
            <person name="Pajon A."/>
            <person name="Turner K."/>
            <person name="Parkhill J."/>
            <person name="Duncan S."/>
            <person name="Flint H."/>
        </authorList>
    </citation>
    <scope>NUCLEOTIDE SEQUENCE [LARGE SCALE GENOMIC DNA]</scope>
    <source>
        <strain evidence="3 4">SL3/3</strain>
    </source>
</reference>
<dbReference type="eggNOG" id="COG1196">
    <property type="taxonomic scope" value="Bacteria"/>
</dbReference>
<proteinExistence type="predicted"/>
<feature type="domain" description="Phage tail tape measure protein" evidence="2">
    <location>
        <begin position="712"/>
        <end position="923"/>
    </location>
</feature>
<keyword evidence="1" id="KW-1188">Viral release from host cell</keyword>
<dbReference type="KEGG" id="fpa:FPR_22100"/>
<dbReference type="InterPro" id="IPR010090">
    <property type="entry name" value="Phage_tape_meas"/>
</dbReference>
<dbReference type="HOGENOM" id="CLU_290830_0_0_9"/>
<evidence type="ECO:0000313" key="3">
    <source>
        <dbReference type="EMBL" id="CBL02400.1"/>
    </source>
</evidence>
<dbReference type="PANTHER" id="PTHR37813:SF1">
    <property type="entry name" value="FELS-2 PROPHAGE PROTEIN"/>
    <property type="match status" value="1"/>
</dbReference>
<reference evidence="3 4" key="2">
    <citation type="submission" date="2010-03" db="EMBL/GenBank/DDBJ databases">
        <authorList>
            <person name="Pajon A."/>
        </authorList>
    </citation>
    <scope>NUCLEOTIDE SEQUENCE [LARGE SCALE GENOMIC DNA]</scope>
    <source>
        <strain evidence="3 4">SL3/3</strain>
    </source>
</reference>
<dbReference type="NCBIfam" id="TIGR01760">
    <property type="entry name" value="tape_meas_TP901"/>
    <property type="match status" value="1"/>
</dbReference>
<dbReference type="Pfam" id="PF10145">
    <property type="entry name" value="PhageMin_Tail"/>
    <property type="match status" value="1"/>
</dbReference>
<dbReference type="PANTHER" id="PTHR37813">
    <property type="entry name" value="FELS-2 PROPHAGE PROTEIN"/>
    <property type="match status" value="1"/>
</dbReference>
<dbReference type="EMBL" id="FP929046">
    <property type="protein sequence ID" value="CBL02400.1"/>
    <property type="molecule type" value="Genomic_DNA"/>
</dbReference>
<dbReference type="Proteomes" id="UP000007059">
    <property type="component" value="Chromosome"/>
</dbReference>
<organism evidence="3 4">
    <name type="scientific">Faecalibacterium prausnitzii SL3/3</name>
    <dbReference type="NCBI Taxonomy" id="657322"/>
    <lineage>
        <taxon>Bacteria</taxon>
        <taxon>Bacillati</taxon>
        <taxon>Bacillota</taxon>
        <taxon>Clostridia</taxon>
        <taxon>Eubacteriales</taxon>
        <taxon>Oscillospiraceae</taxon>
        <taxon>Faecalibacterium</taxon>
    </lineage>
</organism>
<evidence type="ECO:0000256" key="1">
    <source>
        <dbReference type="ARBA" id="ARBA00022612"/>
    </source>
</evidence>
<dbReference type="AlphaFoldDB" id="D4KC37"/>
<evidence type="ECO:0000259" key="2">
    <source>
        <dbReference type="Pfam" id="PF10145"/>
    </source>
</evidence>
<accession>D4KC37</accession>